<dbReference type="InterPro" id="IPR041078">
    <property type="entry name" value="Plavaka"/>
</dbReference>
<protein>
    <submittedName>
        <fullName evidence="1">Uncharacterized protein</fullName>
    </submittedName>
</protein>
<name>A0A2R6PVK7_9APHY</name>
<dbReference type="OrthoDB" id="2418900at2759"/>
<organism evidence="1 2">
    <name type="scientific">Hermanssonia centrifuga</name>
    <dbReference type="NCBI Taxonomy" id="98765"/>
    <lineage>
        <taxon>Eukaryota</taxon>
        <taxon>Fungi</taxon>
        <taxon>Dikarya</taxon>
        <taxon>Basidiomycota</taxon>
        <taxon>Agaricomycotina</taxon>
        <taxon>Agaricomycetes</taxon>
        <taxon>Polyporales</taxon>
        <taxon>Meruliaceae</taxon>
        <taxon>Hermanssonia</taxon>
    </lineage>
</organism>
<dbReference type="EMBL" id="MLYV02000434">
    <property type="protein sequence ID" value="PSR97569.1"/>
    <property type="molecule type" value="Genomic_DNA"/>
</dbReference>
<reference evidence="1 2" key="1">
    <citation type="submission" date="2018-02" db="EMBL/GenBank/DDBJ databases">
        <title>Genome sequence of the basidiomycete white-rot fungus Phlebia centrifuga.</title>
        <authorList>
            <person name="Granchi Z."/>
            <person name="Peng M."/>
            <person name="de Vries R.P."/>
            <person name="Hilden K."/>
            <person name="Makela M.R."/>
            <person name="Grigoriev I."/>
            <person name="Riley R."/>
        </authorList>
    </citation>
    <scope>NUCLEOTIDE SEQUENCE [LARGE SCALE GENOMIC DNA]</scope>
    <source>
        <strain evidence="1 2">FBCC195</strain>
    </source>
</reference>
<gene>
    <name evidence="1" type="ORF">PHLCEN_2v4308</name>
</gene>
<dbReference type="Pfam" id="PF18759">
    <property type="entry name" value="Plavaka"/>
    <property type="match status" value="1"/>
</dbReference>
<keyword evidence="2" id="KW-1185">Reference proteome</keyword>
<dbReference type="Proteomes" id="UP000186601">
    <property type="component" value="Unassembled WGS sequence"/>
</dbReference>
<accession>A0A2R6PVK7</accession>
<evidence type="ECO:0000313" key="1">
    <source>
        <dbReference type="EMBL" id="PSR97569.1"/>
    </source>
</evidence>
<dbReference type="AlphaFoldDB" id="A0A2R6PVK7"/>
<evidence type="ECO:0000313" key="2">
    <source>
        <dbReference type="Proteomes" id="UP000186601"/>
    </source>
</evidence>
<dbReference type="STRING" id="98765.A0A2R6PVK7"/>
<proteinExistence type="predicted"/>
<sequence length="330" mass="37222">MSPNCEQMRHHDHLAKRKLWRASHLGQHGTIGQADNIPPVNNNLMDIDMTDTHLDLDAQDGVKDIALPPPRRASVEDVPEPSAERYAQLCSSAHGAGATFGVAKTLFDIIRDEQILQGAEVWGPFRDDKQWQLAKWLIKNVGHSQAEEFLKLGVIQGSGLDYPNKDRLYKAVDELPSGLDWQCKEIVQTGDLKNANRAALTETLEVWYRDPMDCIRELLGNPLFAKTLAYALEQVYRDKGGTNRHINEMWTADWWWNLQQEMSAGSTITPVILSSDKTRLSQFREDKSAWPIYLTIGNLSKEVRRSPTMHGTVLLGYLPVGKFNCFSKGA</sequence>
<comment type="caution">
    <text evidence="1">The sequence shown here is derived from an EMBL/GenBank/DDBJ whole genome shotgun (WGS) entry which is preliminary data.</text>
</comment>